<name>A0A420Y6A0_9PEZI</name>
<protein>
    <recommendedName>
        <fullName evidence="4">NADH-ubiquinone oxidoreductase 14 kDa subunit</fullName>
    </recommendedName>
</protein>
<gene>
    <name evidence="2" type="ORF">DL546_002192</name>
</gene>
<proteinExistence type="predicted"/>
<reference evidence="2 3" key="1">
    <citation type="submission" date="2018-08" db="EMBL/GenBank/DDBJ databases">
        <title>Draft genome of the lignicolous fungus Coniochaeta pulveracea.</title>
        <authorList>
            <person name="Borstlap C.J."/>
            <person name="De Witt R.N."/>
            <person name="Botha A."/>
            <person name="Volschenk H."/>
        </authorList>
    </citation>
    <scope>NUCLEOTIDE SEQUENCE [LARGE SCALE GENOMIC DNA]</scope>
    <source>
        <strain evidence="2 3">CAB683</strain>
    </source>
</reference>
<comment type="caution">
    <text evidence="2">The sequence shown here is derived from an EMBL/GenBank/DDBJ whole genome shotgun (WGS) entry which is preliminary data.</text>
</comment>
<evidence type="ECO:0000313" key="2">
    <source>
        <dbReference type="EMBL" id="RKU43393.1"/>
    </source>
</evidence>
<dbReference type="STRING" id="177199.A0A420Y6A0"/>
<dbReference type="Proteomes" id="UP000275385">
    <property type="component" value="Unassembled WGS sequence"/>
</dbReference>
<dbReference type="AlphaFoldDB" id="A0A420Y6A0"/>
<keyword evidence="3" id="KW-1185">Reference proteome</keyword>
<organism evidence="2 3">
    <name type="scientific">Coniochaeta pulveracea</name>
    <dbReference type="NCBI Taxonomy" id="177199"/>
    <lineage>
        <taxon>Eukaryota</taxon>
        <taxon>Fungi</taxon>
        <taxon>Dikarya</taxon>
        <taxon>Ascomycota</taxon>
        <taxon>Pezizomycotina</taxon>
        <taxon>Sordariomycetes</taxon>
        <taxon>Sordariomycetidae</taxon>
        <taxon>Coniochaetales</taxon>
        <taxon>Coniochaetaceae</taxon>
        <taxon>Coniochaeta</taxon>
    </lineage>
</organism>
<evidence type="ECO:0000313" key="3">
    <source>
        <dbReference type="Proteomes" id="UP000275385"/>
    </source>
</evidence>
<sequence>MVGRILFWTGFGIATRAWQLGIEMRPLFLKQSLWAYPVFGAVGASFGYWLEGLDKRQSAVLDERKKAILEKRARRDAREGLAGAAA</sequence>
<keyword evidence="1" id="KW-0812">Transmembrane</keyword>
<feature type="transmembrane region" description="Helical" evidence="1">
    <location>
        <begin position="33"/>
        <end position="50"/>
    </location>
</feature>
<dbReference type="PANTHER" id="PTHR39218:SF1">
    <property type="entry name" value="OXIDOREDUCTASE 14 KDA SUBUNIT, PUTATIVE (AFU_ORTHOLOGUE AFUA_1G12110)-RELATED"/>
    <property type="match status" value="1"/>
</dbReference>
<accession>A0A420Y6A0</accession>
<evidence type="ECO:0000256" key="1">
    <source>
        <dbReference type="SAM" id="Phobius"/>
    </source>
</evidence>
<keyword evidence="1" id="KW-0472">Membrane</keyword>
<evidence type="ECO:0008006" key="4">
    <source>
        <dbReference type="Google" id="ProtNLM"/>
    </source>
</evidence>
<dbReference type="EMBL" id="QVQW01000043">
    <property type="protein sequence ID" value="RKU43393.1"/>
    <property type="molecule type" value="Genomic_DNA"/>
</dbReference>
<dbReference type="PANTHER" id="PTHR39218">
    <property type="entry name" value="OXIDOREDUCTASE 14 KDA SUBUNIT, PUTATIVE (AFU_ORTHOLOGUE AFUA_1G12110)-RELATED"/>
    <property type="match status" value="1"/>
</dbReference>
<keyword evidence="1" id="KW-1133">Transmembrane helix</keyword>
<dbReference type="OrthoDB" id="2141050at2759"/>